<dbReference type="Proteomes" id="UP000784294">
    <property type="component" value="Unassembled WGS sequence"/>
</dbReference>
<accession>A0A448XSJ9</accession>
<keyword evidence="2" id="KW-1185">Reference proteome</keyword>
<evidence type="ECO:0000313" key="2">
    <source>
        <dbReference type="Proteomes" id="UP000784294"/>
    </source>
</evidence>
<dbReference type="EMBL" id="CAAALY010286339">
    <property type="protein sequence ID" value="VEL43881.1"/>
    <property type="molecule type" value="Genomic_DNA"/>
</dbReference>
<proteinExistence type="predicted"/>
<gene>
    <name evidence="1" type="ORF">PXEA_LOCUS37321</name>
</gene>
<name>A0A448XSJ9_9PLAT</name>
<dbReference type="AlphaFoldDB" id="A0A448XSJ9"/>
<sequence>MSPNKSITLLDVKHSNPPTCAGYAYTTSSLFWIRDGASQCLCPRQSHLATVSLNLRLKDNICCEKAVTLPQDRLQITATSPRRASESLDLAYGCTCPYVWILVLKMSVT</sequence>
<organism evidence="1 2">
    <name type="scientific">Protopolystoma xenopodis</name>
    <dbReference type="NCBI Taxonomy" id="117903"/>
    <lineage>
        <taxon>Eukaryota</taxon>
        <taxon>Metazoa</taxon>
        <taxon>Spiralia</taxon>
        <taxon>Lophotrochozoa</taxon>
        <taxon>Platyhelminthes</taxon>
        <taxon>Monogenea</taxon>
        <taxon>Polyopisthocotylea</taxon>
        <taxon>Polystomatidea</taxon>
        <taxon>Polystomatidae</taxon>
        <taxon>Protopolystoma</taxon>
    </lineage>
</organism>
<comment type="caution">
    <text evidence="1">The sequence shown here is derived from an EMBL/GenBank/DDBJ whole genome shotgun (WGS) entry which is preliminary data.</text>
</comment>
<evidence type="ECO:0000313" key="1">
    <source>
        <dbReference type="EMBL" id="VEL43881.1"/>
    </source>
</evidence>
<reference evidence="1" key="1">
    <citation type="submission" date="2018-11" db="EMBL/GenBank/DDBJ databases">
        <authorList>
            <consortium name="Pathogen Informatics"/>
        </authorList>
    </citation>
    <scope>NUCLEOTIDE SEQUENCE</scope>
</reference>
<protein>
    <submittedName>
        <fullName evidence="1">Uncharacterized protein</fullName>
    </submittedName>
</protein>